<dbReference type="InterPro" id="IPR050188">
    <property type="entry name" value="RluA_PseudoU_synthase"/>
</dbReference>
<dbReference type="NCBIfam" id="TIGR00005">
    <property type="entry name" value="rluA_subfam"/>
    <property type="match status" value="1"/>
</dbReference>
<dbReference type="STRING" id="331113.SNE_A08540"/>
<evidence type="ECO:0000256" key="4">
    <source>
        <dbReference type="RuleBase" id="RU362028"/>
    </source>
</evidence>
<dbReference type="AlphaFoldDB" id="F8L7J8"/>
<dbReference type="Proteomes" id="UP000000496">
    <property type="component" value="Chromosome gsn.131"/>
</dbReference>
<evidence type="ECO:0000313" key="6">
    <source>
        <dbReference type="EMBL" id="CCB88731.1"/>
    </source>
</evidence>
<comment type="similarity">
    <text evidence="1 4">Belongs to the pseudouridine synthase RluA family.</text>
</comment>
<dbReference type="PANTHER" id="PTHR21600">
    <property type="entry name" value="MITOCHONDRIAL RNA PSEUDOURIDINE SYNTHASE"/>
    <property type="match status" value="1"/>
</dbReference>
<dbReference type="GO" id="GO:0000455">
    <property type="term" value="P:enzyme-directed rRNA pseudouridine synthesis"/>
    <property type="evidence" value="ECO:0007669"/>
    <property type="project" value="TreeGrafter"/>
</dbReference>
<dbReference type="GO" id="GO:0009982">
    <property type="term" value="F:pseudouridine synthase activity"/>
    <property type="evidence" value="ECO:0007669"/>
    <property type="project" value="InterPro"/>
</dbReference>
<protein>
    <recommendedName>
        <fullName evidence="4">Pseudouridine synthase</fullName>
        <ecNumber evidence="4">5.4.99.-</ecNumber>
    </recommendedName>
</protein>
<dbReference type="CDD" id="cd02869">
    <property type="entry name" value="PseudoU_synth_RluA_like"/>
    <property type="match status" value="1"/>
</dbReference>
<proteinExistence type="inferred from homology"/>
<evidence type="ECO:0000259" key="5">
    <source>
        <dbReference type="Pfam" id="PF00849"/>
    </source>
</evidence>
<comment type="catalytic activity">
    <reaction evidence="4">
        <text>a uridine in RNA = a pseudouridine in RNA</text>
        <dbReference type="Rhea" id="RHEA:48348"/>
        <dbReference type="Rhea" id="RHEA-COMP:12068"/>
        <dbReference type="Rhea" id="RHEA-COMP:12069"/>
        <dbReference type="ChEBI" id="CHEBI:65314"/>
        <dbReference type="ChEBI" id="CHEBI:65315"/>
    </reaction>
</comment>
<dbReference type="InterPro" id="IPR006145">
    <property type="entry name" value="PsdUridine_synth_RsuA/RluA"/>
</dbReference>
<dbReference type="PROSITE" id="PS50889">
    <property type="entry name" value="S4"/>
    <property type="match status" value="1"/>
</dbReference>
<dbReference type="OrthoDB" id="9807829at2"/>
<keyword evidence="3" id="KW-0694">RNA-binding</keyword>
<dbReference type="SUPFAM" id="SSF55120">
    <property type="entry name" value="Pseudouridine synthase"/>
    <property type="match status" value="1"/>
</dbReference>
<evidence type="ECO:0000256" key="2">
    <source>
        <dbReference type="PIRSR" id="PIRSR606225-1"/>
    </source>
</evidence>
<dbReference type="Pfam" id="PF00849">
    <property type="entry name" value="PseudoU_synth_2"/>
    <property type="match status" value="1"/>
</dbReference>
<dbReference type="InterPro" id="IPR020103">
    <property type="entry name" value="PsdUridine_synth_cat_dom_sf"/>
</dbReference>
<sequence>MKFSIGERDAGKTILSFLKEKLKVSGQAIKRGVDQGAVRLNGVVERFSSVRLQKGDLFEFDQAQLKEKQEFSLPILFEEENFLICSKPSGLVTDQEVFKRLLGRSVFLVHRLDKDTSGVILVATIQKMQKKLEALFKSRKVRKVYVALVKGVMQQESGTIDNRLMKKKTYQGQAIWGSTKNPKGLRAITHWKCIGKAPGKSLVQCEPETGRTHQLRVHLSEMGHPILGDHHYGREAKFPPEIDRLCLHAYRLVFNHPDTGEKIQATAPIPKLFKI</sequence>
<dbReference type="InterPro" id="IPR006224">
    <property type="entry name" value="PsdUridine_synth_RluA-like_CS"/>
</dbReference>
<keyword evidence="4 6" id="KW-0413">Isomerase</keyword>
<name>F8L7J8_SIMNZ</name>
<dbReference type="EMBL" id="FR872582">
    <property type="protein sequence ID" value="CCB88731.1"/>
    <property type="molecule type" value="Genomic_DNA"/>
</dbReference>
<dbReference type="RefSeq" id="WP_013943198.1">
    <property type="nucleotide sequence ID" value="NC_015713.1"/>
</dbReference>
<comment type="function">
    <text evidence="4">Responsible for synthesis of pseudouridine from uracil.</text>
</comment>
<feature type="active site" evidence="2">
    <location>
        <position position="113"/>
    </location>
</feature>
<dbReference type="CDD" id="cd00165">
    <property type="entry name" value="S4"/>
    <property type="match status" value="1"/>
</dbReference>
<keyword evidence="7" id="KW-1185">Reference proteome</keyword>
<reference evidence="6 7" key="1">
    <citation type="journal article" date="2011" name="Mol. Biol. Evol.">
        <title>Unity in variety--the pan-genome of the Chlamydiae.</title>
        <authorList>
            <person name="Collingro A."/>
            <person name="Tischler P."/>
            <person name="Weinmaier T."/>
            <person name="Penz T."/>
            <person name="Heinz E."/>
            <person name="Brunham R.C."/>
            <person name="Read T.D."/>
            <person name="Bavoil P.M."/>
            <person name="Sachse K."/>
            <person name="Kahane S."/>
            <person name="Friedman M.G."/>
            <person name="Rattei T."/>
            <person name="Myers G.S."/>
            <person name="Horn M."/>
        </authorList>
    </citation>
    <scope>NUCLEOTIDE SEQUENCE [LARGE SCALE GENOMIC DNA]</scope>
    <source>
        <strain evidence="7">ATCC VR-1471 / Z</strain>
    </source>
</reference>
<dbReference type="KEGG" id="sng:SNE_A08540"/>
<dbReference type="HOGENOM" id="CLU_016902_8_2_0"/>
<dbReference type="EC" id="5.4.99.-" evidence="4"/>
<evidence type="ECO:0000256" key="1">
    <source>
        <dbReference type="ARBA" id="ARBA00010876"/>
    </source>
</evidence>
<evidence type="ECO:0000256" key="3">
    <source>
        <dbReference type="PROSITE-ProRule" id="PRU00182"/>
    </source>
</evidence>
<dbReference type="eggNOG" id="COG0564">
    <property type="taxonomic scope" value="Bacteria"/>
</dbReference>
<dbReference type="GO" id="GO:0140098">
    <property type="term" value="F:catalytic activity, acting on RNA"/>
    <property type="evidence" value="ECO:0007669"/>
    <property type="project" value="UniProtKB-ARBA"/>
</dbReference>
<organism evidence="6 7">
    <name type="scientific">Simkania negevensis (strain ATCC VR-1471 / DSM 27360 / Z)</name>
    <dbReference type="NCBI Taxonomy" id="331113"/>
    <lineage>
        <taxon>Bacteria</taxon>
        <taxon>Pseudomonadati</taxon>
        <taxon>Chlamydiota</taxon>
        <taxon>Chlamydiia</taxon>
        <taxon>Parachlamydiales</taxon>
        <taxon>Simkaniaceae</taxon>
        <taxon>Simkania</taxon>
    </lineage>
</organism>
<feature type="domain" description="Pseudouridine synthase RsuA/RluA-like" evidence="5">
    <location>
        <begin position="82"/>
        <end position="220"/>
    </location>
</feature>
<accession>F8L7J8</accession>
<dbReference type="GO" id="GO:0003723">
    <property type="term" value="F:RNA binding"/>
    <property type="evidence" value="ECO:0007669"/>
    <property type="project" value="UniProtKB-KW"/>
</dbReference>
<dbReference type="Gene3D" id="3.30.2350.10">
    <property type="entry name" value="Pseudouridine synthase"/>
    <property type="match status" value="1"/>
</dbReference>
<dbReference type="InterPro" id="IPR006225">
    <property type="entry name" value="PsdUridine_synth_RluC/D"/>
</dbReference>
<dbReference type="PROSITE" id="PS01129">
    <property type="entry name" value="PSI_RLU"/>
    <property type="match status" value="1"/>
</dbReference>
<gene>
    <name evidence="6" type="primary">rluC</name>
    <name evidence="6" type="ordered locus">SNE_A08540</name>
</gene>
<dbReference type="PANTHER" id="PTHR21600:SF87">
    <property type="entry name" value="RNA PSEUDOURIDYLATE SYNTHASE DOMAIN-CONTAINING PROTEIN 1"/>
    <property type="match status" value="1"/>
</dbReference>
<evidence type="ECO:0000313" key="7">
    <source>
        <dbReference type="Proteomes" id="UP000000496"/>
    </source>
</evidence>